<feature type="transmembrane region" description="Helical" evidence="9">
    <location>
        <begin position="200"/>
        <end position="218"/>
    </location>
</feature>
<evidence type="ECO:0000256" key="6">
    <source>
        <dbReference type="ARBA" id="ARBA00022884"/>
    </source>
</evidence>
<reference evidence="10" key="1">
    <citation type="submission" date="2004-02" db="EMBL/GenBank/DDBJ databases">
        <authorList>
            <consortium name="DOE Joint Genome Institute"/>
        </authorList>
    </citation>
    <scope>NUCLEOTIDE SEQUENCE [LARGE SCALE GENOMIC DNA]</scope>
    <source>
        <strain evidence="10">WH 8501</strain>
    </source>
</reference>
<keyword evidence="5" id="KW-0378">Hydrolase</keyword>
<dbReference type="Gene3D" id="3.30.920.30">
    <property type="entry name" value="Hypothetical protein"/>
    <property type="match status" value="1"/>
</dbReference>
<dbReference type="RefSeq" id="WP_007306042.1">
    <property type="nucleotide sequence ID" value="NZ_AADV02000032.1"/>
</dbReference>
<keyword evidence="7" id="KW-0346">Stress response</keyword>
<reference evidence="10" key="2">
    <citation type="submission" date="2005-06" db="EMBL/GenBank/DDBJ databases">
        <title>Sequencing of the draft genome and assembly of Crocosphaera watsonii WH 8501.</title>
        <authorList>
            <consortium name="US DOE Joint Genome Institute (JGI-PGF)"/>
            <person name="Copeland A."/>
            <person name="Lucas S."/>
            <person name="Lapidus A."/>
            <person name="Barry K."/>
            <person name="Detter C."/>
            <person name="Glavina T."/>
            <person name="Hammon N."/>
            <person name="Israni S."/>
            <person name="Pitluck S."/>
            <person name="Richardson P."/>
        </authorList>
    </citation>
    <scope>NUCLEOTIDE SEQUENCE [LARGE SCALE GENOMIC DNA]</scope>
    <source>
        <strain evidence="10">WH 8501</strain>
    </source>
</reference>
<keyword evidence="9" id="KW-1133">Transmembrane helix</keyword>
<keyword evidence="4" id="KW-0255">Endonuclease</keyword>
<evidence type="ECO:0008006" key="12">
    <source>
        <dbReference type="Google" id="ProtNLM"/>
    </source>
</evidence>
<evidence type="ECO:0000256" key="7">
    <source>
        <dbReference type="ARBA" id="ARBA00023016"/>
    </source>
</evidence>
<sequence length="568" mass="67213">MFLSILRKQLSCRQVAVIFSRLIIIELLLLSFGIFAVRQTYYTYQNYSFLASERLDYNVLFPTVPLALSSAIITNDTQQIEEVLDADYQGLQGLIITDIEEKKILGYSYENFPNKSSWIRNISVNNLNNYSHHLLLDPFSASAKSYYFAKGEDKVYNQESIDSQLILARVYYIRDIADSFSQELLQWLQNPFKKNSRFPLYNLTILLFIIIGLFIWSFTECFVIYRLSTIREKQQLFQRLKLEKELVKQEIEKRKISDQNQELLKNQQIQLEKEIIILKNNLKDKIAQNYRLIEEREKEQENLEKLEIQQTQKIQNLQTIIKKYEQEILILEVWQDKSQELEEIKQEKENLLLQLEEQENLEQESKQHIQSLRKKIEVLMIQNQENEQKINDLHELQLSNEKSLQQREETIQKEFERQINLVKLESQYAFEEAESLEQEKERLMSQNKNLKENLNSEIEKNKCLELALKTCKKGNNNVINELQNTNDDNASIPTSNLTNISSRKAIKAFRKLGFEKDRHTGDHFILKKTETSTITFPIPHPRQELNPLTLKNILIQTNTTLEDFLNNL</sequence>
<evidence type="ECO:0000313" key="11">
    <source>
        <dbReference type="Proteomes" id="UP000003922"/>
    </source>
</evidence>
<evidence type="ECO:0000256" key="9">
    <source>
        <dbReference type="SAM" id="Phobius"/>
    </source>
</evidence>
<evidence type="ECO:0000256" key="4">
    <source>
        <dbReference type="ARBA" id="ARBA00022759"/>
    </source>
</evidence>
<feature type="coiled-coil region" evidence="8">
    <location>
        <begin position="421"/>
        <end position="467"/>
    </location>
</feature>
<dbReference type="GO" id="GO:0004519">
    <property type="term" value="F:endonuclease activity"/>
    <property type="evidence" value="ECO:0007669"/>
    <property type="project" value="UniProtKB-KW"/>
</dbReference>
<evidence type="ECO:0000256" key="8">
    <source>
        <dbReference type="SAM" id="Coils"/>
    </source>
</evidence>
<protein>
    <recommendedName>
        <fullName evidence="12">YcfA-like</fullName>
    </recommendedName>
</protein>
<comment type="caution">
    <text evidence="10">The sequence shown here is derived from an EMBL/GenBank/DDBJ whole genome shotgun (WGS) entry which is preliminary data.</text>
</comment>
<dbReference type="Proteomes" id="UP000003922">
    <property type="component" value="Unassembled WGS sequence"/>
</dbReference>
<organism evidence="10 11">
    <name type="scientific">Crocosphaera watsonii WH 8501</name>
    <dbReference type="NCBI Taxonomy" id="165597"/>
    <lineage>
        <taxon>Bacteria</taxon>
        <taxon>Bacillati</taxon>
        <taxon>Cyanobacteriota</taxon>
        <taxon>Cyanophyceae</taxon>
        <taxon>Oscillatoriophycideae</taxon>
        <taxon>Chroococcales</taxon>
        <taxon>Aphanothecaceae</taxon>
        <taxon>Crocosphaera</taxon>
    </lineage>
</organism>
<feature type="coiled-coil region" evidence="8">
    <location>
        <begin position="230"/>
        <end position="396"/>
    </location>
</feature>
<evidence type="ECO:0000256" key="5">
    <source>
        <dbReference type="ARBA" id="ARBA00022801"/>
    </source>
</evidence>
<keyword evidence="8" id="KW-0175">Coiled coil</keyword>
<dbReference type="GO" id="GO:0003729">
    <property type="term" value="F:mRNA binding"/>
    <property type="evidence" value="ECO:0007669"/>
    <property type="project" value="InterPro"/>
</dbReference>
<dbReference type="GO" id="GO:0016787">
    <property type="term" value="F:hydrolase activity"/>
    <property type="evidence" value="ECO:0007669"/>
    <property type="project" value="UniProtKB-KW"/>
</dbReference>
<dbReference type="EMBL" id="AADV02000032">
    <property type="protein sequence ID" value="EAM50260.1"/>
    <property type="molecule type" value="Genomic_DNA"/>
</dbReference>
<feature type="transmembrane region" description="Helical" evidence="9">
    <location>
        <begin position="15"/>
        <end position="37"/>
    </location>
</feature>
<dbReference type="AlphaFoldDB" id="Q4C280"/>
<keyword evidence="2" id="KW-1277">Toxin-antitoxin system</keyword>
<accession>Q4C280</accession>
<evidence type="ECO:0000256" key="3">
    <source>
        <dbReference type="ARBA" id="ARBA00022722"/>
    </source>
</evidence>
<keyword evidence="9" id="KW-0472">Membrane</keyword>
<dbReference type="InterPro" id="IPR012933">
    <property type="entry name" value="HicA_mRNA_interferase"/>
</dbReference>
<dbReference type="SUPFAM" id="SSF54786">
    <property type="entry name" value="YcfA/nrd intein domain"/>
    <property type="match status" value="1"/>
</dbReference>
<dbReference type="KEGG" id="cwa:CwatDRAFT_3137"/>
<dbReference type="Pfam" id="PF07927">
    <property type="entry name" value="HicA_toxin"/>
    <property type="match status" value="1"/>
</dbReference>
<proteinExistence type="inferred from homology"/>
<dbReference type="OrthoDB" id="428517at2"/>
<keyword evidence="3" id="KW-0540">Nuclease</keyword>
<evidence type="ECO:0000256" key="1">
    <source>
        <dbReference type="ARBA" id="ARBA00006620"/>
    </source>
</evidence>
<evidence type="ECO:0000313" key="10">
    <source>
        <dbReference type="EMBL" id="EAM50260.1"/>
    </source>
</evidence>
<dbReference type="InterPro" id="IPR038570">
    <property type="entry name" value="HicA_sf"/>
</dbReference>
<keyword evidence="6" id="KW-0694">RNA-binding</keyword>
<evidence type="ECO:0000256" key="2">
    <source>
        <dbReference type="ARBA" id="ARBA00022649"/>
    </source>
</evidence>
<name>Q4C280_CROWT</name>
<keyword evidence="11" id="KW-1185">Reference proteome</keyword>
<gene>
    <name evidence="10" type="ORF">CwatDRAFT_3137</name>
</gene>
<reference evidence="10" key="3">
    <citation type="submission" date="2016-12" db="EMBL/GenBank/DDBJ databases">
        <title>Annotation of the draft genome assembly of Crocosphaera watsonii WH 8501.</title>
        <authorList>
            <consortium name="US DOE Joint Genome Institute (JGI-ORNL)"/>
            <person name="Larimer F."/>
            <person name="Land M."/>
        </authorList>
    </citation>
    <scope>NUCLEOTIDE SEQUENCE</scope>
    <source>
        <strain evidence="10">WH 8501</strain>
    </source>
</reference>
<comment type="similarity">
    <text evidence="1">Belongs to the HicA mRNA interferase family.</text>
</comment>
<keyword evidence="9" id="KW-0812">Transmembrane</keyword>